<feature type="coiled-coil region" evidence="1">
    <location>
        <begin position="76"/>
        <end position="103"/>
    </location>
</feature>
<evidence type="ECO:0000313" key="2">
    <source>
        <dbReference type="EMBL" id="MBB5227348.1"/>
    </source>
</evidence>
<dbReference type="SUPFAM" id="SSF58104">
    <property type="entry name" value="Methyl-accepting chemotaxis protein (MCP) signaling domain"/>
    <property type="match status" value="1"/>
</dbReference>
<dbReference type="EMBL" id="JACHFQ010000010">
    <property type="protein sequence ID" value="MBB5227348.1"/>
    <property type="molecule type" value="Genomic_DNA"/>
</dbReference>
<dbReference type="AlphaFoldDB" id="A0A7W8GBE4"/>
<name>A0A7W8GBE4_9SPIR</name>
<gene>
    <name evidence="2" type="ORF">HNP76_002747</name>
</gene>
<protein>
    <submittedName>
        <fullName evidence="2">Prophage DNA circulation protein</fullName>
    </submittedName>
</protein>
<comment type="caution">
    <text evidence="2">The sequence shown here is derived from an EMBL/GenBank/DDBJ whole genome shotgun (WGS) entry which is preliminary data.</text>
</comment>
<dbReference type="Proteomes" id="UP000518887">
    <property type="component" value="Unassembled WGS sequence"/>
</dbReference>
<sequence>MNVTSALSQISSINSKFESIFNQLESLFPQIEHHNSHTSFNELKETISSIGVSLSSKSASSITDFSAKYTPIFDKLNEKIKDLKELDKMIAEVKEDSEQMELIALNAMVISVKSGEKGLAFSKITENLQRLSKDMFVYSDKLSGEEAQLLEQINSLKSIFSAIIESQRSISSKDSECNSDISHMISNVNPSISELSGKVNSIIPAIERTKSVLSSKNQISGGLTSITKILSDLNSASEAEVNAGRQRALDLTNQISTSFTELCSNFAGNWQEVIEIMENADTMRMDFESRFLNNHAFGNNNIARQVSNILEKYKAMINEFGNYILVQKDLQGTCQNITSRAKTIYSVFENLRPVMSRLHHVRILQQIEVSKNDAITSVQDSVTDMDNLINSANASLDGIQAILESFIQETGSMLSNFVVSITKDNDSMITLRNEKEVTLGDLTNSQGIIAGAFNSFAVFPDDFQKKCVLVQQNLQEVMRLNAELSAFASELSN</sequence>
<accession>A0A7W8GBE4</accession>
<dbReference type="Gene3D" id="1.10.287.950">
    <property type="entry name" value="Methyl-accepting chemotaxis protein"/>
    <property type="match status" value="1"/>
</dbReference>
<proteinExistence type="predicted"/>
<evidence type="ECO:0000256" key="1">
    <source>
        <dbReference type="SAM" id="Coils"/>
    </source>
</evidence>
<dbReference type="RefSeq" id="WP_184661500.1">
    <property type="nucleotide sequence ID" value="NZ_CP031518.1"/>
</dbReference>
<reference evidence="2 3" key="1">
    <citation type="submission" date="2020-08" db="EMBL/GenBank/DDBJ databases">
        <title>Genomic Encyclopedia of Type Strains, Phase IV (KMG-IV): sequencing the most valuable type-strain genomes for metagenomic binning, comparative biology and taxonomic classification.</title>
        <authorList>
            <person name="Goeker M."/>
        </authorList>
    </citation>
    <scope>NUCLEOTIDE SEQUENCE [LARGE SCALE GENOMIC DNA]</scope>
    <source>
        <strain evidence="2 3">DSM 103462</strain>
    </source>
</reference>
<evidence type="ECO:0000313" key="3">
    <source>
        <dbReference type="Proteomes" id="UP000518887"/>
    </source>
</evidence>
<organism evidence="2 3">
    <name type="scientific">Treponema ruminis</name>
    <dbReference type="NCBI Taxonomy" id="744515"/>
    <lineage>
        <taxon>Bacteria</taxon>
        <taxon>Pseudomonadati</taxon>
        <taxon>Spirochaetota</taxon>
        <taxon>Spirochaetia</taxon>
        <taxon>Spirochaetales</taxon>
        <taxon>Treponemataceae</taxon>
        <taxon>Treponema</taxon>
    </lineage>
</organism>
<keyword evidence="1" id="KW-0175">Coiled coil</keyword>
<keyword evidence="3" id="KW-1185">Reference proteome</keyword>